<dbReference type="Proteomes" id="UP001595660">
    <property type="component" value="Unassembled WGS sequence"/>
</dbReference>
<reference evidence="2 3" key="1">
    <citation type="journal article" date="2019" name="Int. J. Syst. Evol. Microbiol.">
        <title>The Global Catalogue of Microorganisms (GCM) 10K type strain sequencing project: providing services to taxonomists for standard genome sequencing and annotation.</title>
        <authorList>
            <consortium name="The Broad Institute Genomics Platform"/>
            <consortium name="The Broad Institute Genome Sequencing Center for Infectious Disease"/>
            <person name="Wu L."/>
            <person name="Ma J."/>
        </authorList>
    </citation>
    <scope>NUCLEOTIDE SEQUENCE [LARGE SCALE GENOMIC DNA]</scope>
    <source>
        <strain evidence="2 3">CGMCC 1.12562</strain>
    </source>
</reference>
<dbReference type="EMBL" id="JBHRWN010000002">
    <property type="protein sequence ID" value="MFC3477207.1"/>
    <property type="molecule type" value="Genomic_DNA"/>
</dbReference>
<dbReference type="AlphaFoldDB" id="A0ABD5NDF5"/>
<gene>
    <name evidence="2" type="ORF">ACFOKC_05665</name>
</gene>
<keyword evidence="3" id="KW-1185">Reference proteome</keyword>
<dbReference type="GeneID" id="69116868"/>
<name>A0ABD5NDF5_9EURY</name>
<protein>
    <submittedName>
        <fullName evidence="2">Uncharacterized protein</fullName>
    </submittedName>
</protein>
<evidence type="ECO:0000313" key="3">
    <source>
        <dbReference type="Proteomes" id="UP001595660"/>
    </source>
</evidence>
<organism evidence="2 3">
    <name type="scientific">Halobacterium litoreum</name>
    <dbReference type="NCBI Taxonomy" id="2039234"/>
    <lineage>
        <taxon>Archaea</taxon>
        <taxon>Methanobacteriati</taxon>
        <taxon>Methanobacteriota</taxon>
        <taxon>Stenosarchaea group</taxon>
        <taxon>Halobacteria</taxon>
        <taxon>Halobacteriales</taxon>
        <taxon>Halobacteriaceae</taxon>
        <taxon>Halobacterium</taxon>
    </lineage>
</organism>
<dbReference type="RefSeq" id="WP_232571660.1">
    <property type="nucleotide sequence ID" value="NZ_CP089466.1"/>
</dbReference>
<evidence type="ECO:0000256" key="1">
    <source>
        <dbReference type="SAM" id="MobiDB-lite"/>
    </source>
</evidence>
<evidence type="ECO:0000313" key="2">
    <source>
        <dbReference type="EMBL" id="MFC3477207.1"/>
    </source>
</evidence>
<comment type="caution">
    <text evidence="2">The sequence shown here is derived from an EMBL/GenBank/DDBJ whole genome shotgun (WGS) entry which is preliminary data.</text>
</comment>
<sequence>MKTATDTTVDAVLPDVEPTDTTKPAEPTDDAARDTGTSPPDTDESWVAKCQRQFSDSDRRLGNLVDGENAVVDGA</sequence>
<accession>A0ABD5NDF5</accession>
<proteinExistence type="predicted"/>
<feature type="region of interest" description="Disordered" evidence="1">
    <location>
        <begin position="1"/>
        <end position="47"/>
    </location>
</feature>